<dbReference type="InterPro" id="IPR001810">
    <property type="entry name" value="F-box_dom"/>
</dbReference>
<dbReference type="PROSITE" id="PS50181">
    <property type="entry name" value="FBOX"/>
    <property type="match status" value="1"/>
</dbReference>
<dbReference type="AlphaFoldDB" id="A0AAV0HYV8"/>
<reference evidence="2" key="1">
    <citation type="submission" date="2022-08" db="EMBL/GenBank/DDBJ databases">
        <authorList>
            <person name="Gutierrez-Valencia J."/>
        </authorList>
    </citation>
    <scope>NUCLEOTIDE SEQUENCE</scope>
</reference>
<dbReference type="PANTHER" id="PTHR31672:SF10">
    <property type="entry name" value="F-BOX DOMAIN-CONTAINING PROTEIN"/>
    <property type="match status" value="1"/>
</dbReference>
<sequence length="388" mass="44491">MRSAAMDMDSTTTSTCNRRIKLQQVPNSSTEESNYLPFDVVIGILSRLPVKTLFRLKSLCKIWDAMIPTNPDLVSLHLKNYTHNPATKASLVCNYDHEDDRWFSVNPRWVSLCPDAQRPIQLDQSLLQRVICGTGHGLFLLGNRGALHPDYRLWNPATRKTRHLPDPPLAPPYLTHSSDHCGVGIDQVANDIKVVLIRNYVYTDAASLYAFRSPVFLYTLRSNCWRELEESCPYWEGQNLVTCHTYFKGFFYWLVEQNEYVVAFDMGSDVFHRIECPLRGNSIGSLSIYGDSIALFRGPLFGSSVAVWLLSESGGQWCWIKQSNLGPVLERSYVKRCWKNGQFICHQFRPNNKLVLFEIGAQECKVLIPNCWHLNYCYIYKESLVSIT</sequence>
<organism evidence="2 3">
    <name type="scientific">Linum tenue</name>
    <dbReference type="NCBI Taxonomy" id="586396"/>
    <lineage>
        <taxon>Eukaryota</taxon>
        <taxon>Viridiplantae</taxon>
        <taxon>Streptophyta</taxon>
        <taxon>Embryophyta</taxon>
        <taxon>Tracheophyta</taxon>
        <taxon>Spermatophyta</taxon>
        <taxon>Magnoliopsida</taxon>
        <taxon>eudicotyledons</taxon>
        <taxon>Gunneridae</taxon>
        <taxon>Pentapetalae</taxon>
        <taxon>rosids</taxon>
        <taxon>fabids</taxon>
        <taxon>Malpighiales</taxon>
        <taxon>Linaceae</taxon>
        <taxon>Linum</taxon>
    </lineage>
</organism>
<comment type="caution">
    <text evidence="2">The sequence shown here is derived from an EMBL/GenBank/DDBJ whole genome shotgun (WGS) entry which is preliminary data.</text>
</comment>
<feature type="domain" description="F-box" evidence="1">
    <location>
        <begin position="30"/>
        <end position="76"/>
    </location>
</feature>
<accession>A0AAV0HYV8</accession>
<dbReference type="Pfam" id="PF08268">
    <property type="entry name" value="FBA_3"/>
    <property type="match status" value="1"/>
</dbReference>
<evidence type="ECO:0000313" key="3">
    <source>
        <dbReference type="Proteomes" id="UP001154282"/>
    </source>
</evidence>
<dbReference type="EMBL" id="CAMGYJ010000003">
    <property type="protein sequence ID" value="CAI0390139.1"/>
    <property type="molecule type" value="Genomic_DNA"/>
</dbReference>
<evidence type="ECO:0000259" key="1">
    <source>
        <dbReference type="PROSITE" id="PS50181"/>
    </source>
</evidence>
<name>A0AAV0HYV8_9ROSI</name>
<dbReference type="InterPro" id="IPR050796">
    <property type="entry name" value="SCF_F-box_component"/>
</dbReference>
<dbReference type="InterPro" id="IPR036047">
    <property type="entry name" value="F-box-like_dom_sf"/>
</dbReference>
<dbReference type="NCBIfam" id="TIGR01640">
    <property type="entry name" value="F_box_assoc_1"/>
    <property type="match status" value="1"/>
</dbReference>
<keyword evidence="3" id="KW-1185">Reference proteome</keyword>
<dbReference type="InterPro" id="IPR017451">
    <property type="entry name" value="F-box-assoc_interact_dom"/>
</dbReference>
<evidence type="ECO:0000313" key="2">
    <source>
        <dbReference type="EMBL" id="CAI0390139.1"/>
    </source>
</evidence>
<dbReference type="Pfam" id="PF00646">
    <property type="entry name" value="F-box"/>
    <property type="match status" value="1"/>
</dbReference>
<dbReference type="InterPro" id="IPR013187">
    <property type="entry name" value="F-box-assoc_dom_typ3"/>
</dbReference>
<gene>
    <name evidence="2" type="ORF">LITE_LOCUS6616</name>
</gene>
<dbReference type="Proteomes" id="UP001154282">
    <property type="component" value="Unassembled WGS sequence"/>
</dbReference>
<proteinExistence type="predicted"/>
<protein>
    <recommendedName>
        <fullName evidence="1">F-box domain-containing protein</fullName>
    </recommendedName>
</protein>
<dbReference type="PANTHER" id="PTHR31672">
    <property type="entry name" value="BNACNNG10540D PROTEIN"/>
    <property type="match status" value="1"/>
</dbReference>
<dbReference type="SUPFAM" id="SSF81383">
    <property type="entry name" value="F-box domain"/>
    <property type="match status" value="1"/>
</dbReference>